<evidence type="ECO:0000313" key="4">
    <source>
        <dbReference type="Proteomes" id="UP000824124"/>
    </source>
</evidence>
<feature type="domain" description="CtsR C-terminal dimerization" evidence="2">
    <location>
        <begin position="78"/>
        <end position="148"/>
    </location>
</feature>
<dbReference type="Gene3D" id="3.30.56.130">
    <property type="entry name" value="Transcriptional regulator CtsR, winged HTH domain"/>
    <property type="match status" value="1"/>
</dbReference>
<dbReference type="Pfam" id="PF17727">
    <property type="entry name" value="CtsR_C"/>
    <property type="match status" value="1"/>
</dbReference>
<feature type="domain" description="CtsR N-terminal HTH" evidence="1">
    <location>
        <begin position="5"/>
        <end position="73"/>
    </location>
</feature>
<sequence length="160" mass="17773">MAETLATQIENYIKRLLELSGDGSVEIRRADLADMFMCVPSQINYVLNTRFNSAAGYYIETRRGGAGYVRIIRTGLSDNADLANLLAEAKDKPLSRSAAANLLSRLFGESILTPREYALCQSLLLGDALKLAGENEEMLRGRLVRLLLLNLLREDLAEEH</sequence>
<name>A0A9D1HMX3_9FIRM</name>
<protein>
    <submittedName>
        <fullName evidence="3">CtsR family transcriptional regulator</fullName>
    </submittedName>
</protein>
<evidence type="ECO:0000259" key="2">
    <source>
        <dbReference type="Pfam" id="PF17727"/>
    </source>
</evidence>
<dbReference type="InterPro" id="IPR041473">
    <property type="entry name" value="CtsR_C"/>
</dbReference>
<accession>A0A9D1HMX3</accession>
<dbReference type="Proteomes" id="UP000824124">
    <property type="component" value="Unassembled WGS sequence"/>
</dbReference>
<reference evidence="3" key="1">
    <citation type="submission" date="2020-10" db="EMBL/GenBank/DDBJ databases">
        <authorList>
            <person name="Gilroy R."/>
        </authorList>
    </citation>
    <scope>NUCLEOTIDE SEQUENCE</scope>
    <source>
        <strain evidence="3">2830</strain>
    </source>
</reference>
<dbReference type="AlphaFoldDB" id="A0A9D1HMX3"/>
<dbReference type="InterPro" id="IPR040465">
    <property type="entry name" value="CtsR_N"/>
</dbReference>
<organism evidence="3 4">
    <name type="scientific">Candidatus Avidehalobacter gallistercoris</name>
    <dbReference type="NCBI Taxonomy" id="2840694"/>
    <lineage>
        <taxon>Bacteria</taxon>
        <taxon>Bacillati</taxon>
        <taxon>Bacillota</taxon>
        <taxon>Clostridia</taxon>
        <taxon>Eubacteriales</taxon>
        <taxon>Peptococcaceae</taxon>
        <taxon>Peptococcaceae incertae sedis</taxon>
        <taxon>Candidatus Avidehalobacter</taxon>
    </lineage>
</organism>
<evidence type="ECO:0000259" key="1">
    <source>
        <dbReference type="Pfam" id="PF05848"/>
    </source>
</evidence>
<dbReference type="InterPro" id="IPR041908">
    <property type="entry name" value="CtsR_C_sf"/>
</dbReference>
<proteinExistence type="predicted"/>
<dbReference type="Pfam" id="PF05848">
    <property type="entry name" value="CtsR"/>
    <property type="match status" value="1"/>
</dbReference>
<reference evidence="3" key="2">
    <citation type="journal article" date="2021" name="PeerJ">
        <title>Extensive microbial diversity within the chicken gut microbiome revealed by metagenomics and culture.</title>
        <authorList>
            <person name="Gilroy R."/>
            <person name="Ravi A."/>
            <person name="Getino M."/>
            <person name="Pursley I."/>
            <person name="Horton D.L."/>
            <person name="Alikhan N.F."/>
            <person name="Baker D."/>
            <person name="Gharbi K."/>
            <person name="Hall N."/>
            <person name="Watson M."/>
            <person name="Adriaenssens E.M."/>
            <person name="Foster-Nyarko E."/>
            <person name="Jarju S."/>
            <person name="Secka A."/>
            <person name="Antonio M."/>
            <person name="Oren A."/>
            <person name="Chaudhuri R.R."/>
            <person name="La Ragione R."/>
            <person name="Hildebrand F."/>
            <person name="Pallen M.J."/>
        </authorList>
    </citation>
    <scope>NUCLEOTIDE SEQUENCE</scope>
    <source>
        <strain evidence="3">2830</strain>
    </source>
</reference>
<dbReference type="EMBL" id="DVMH01000032">
    <property type="protein sequence ID" value="HIU10868.1"/>
    <property type="molecule type" value="Genomic_DNA"/>
</dbReference>
<dbReference type="InterPro" id="IPR041902">
    <property type="entry name" value="CtsR_N_sf"/>
</dbReference>
<gene>
    <name evidence="3" type="ORF">IAB00_06495</name>
</gene>
<dbReference type="Gene3D" id="1.10.1200.150">
    <property type="entry name" value="Transcriptional regulator CtsR, C-terminal domain"/>
    <property type="match status" value="1"/>
</dbReference>
<comment type="caution">
    <text evidence="3">The sequence shown here is derived from an EMBL/GenBank/DDBJ whole genome shotgun (WGS) entry which is preliminary data.</text>
</comment>
<evidence type="ECO:0000313" key="3">
    <source>
        <dbReference type="EMBL" id="HIU10868.1"/>
    </source>
</evidence>